<dbReference type="Proteomes" id="UP000050430">
    <property type="component" value="Unassembled WGS sequence"/>
</dbReference>
<protein>
    <recommendedName>
        <fullName evidence="4">DUF5668 domain-containing protein</fullName>
    </recommendedName>
</protein>
<feature type="transmembrane region" description="Helical" evidence="1">
    <location>
        <begin position="45"/>
        <end position="65"/>
    </location>
</feature>
<comment type="caution">
    <text evidence="2">The sequence shown here is derived from an EMBL/GenBank/DDBJ whole genome shotgun (WGS) entry which is preliminary data.</text>
</comment>
<accession>A0A0P6XCR4</accession>
<dbReference type="STRING" id="229920.ADM99_08000"/>
<keyword evidence="1" id="KW-0472">Membrane</keyword>
<keyword evidence="1" id="KW-1133">Transmembrane helix</keyword>
<organism evidence="2 3">
    <name type="scientific">Leptolinea tardivitalis</name>
    <dbReference type="NCBI Taxonomy" id="229920"/>
    <lineage>
        <taxon>Bacteria</taxon>
        <taxon>Bacillati</taxon>
        <taxon>Chloroflexota</taxon>
        <taxon>Anaerolineae</taxon>
        <taxon>Anaerolineales</taxon>
        <taxon>Anaerolineaceae</taxon>
        <taxon>Leptolinea</taxon>
    </lineage>
</organism>
<reference evidence="2 3" key="1">
    <citation type="submission" date="2015-07" db="EMBL/GenBank/DDBJ databases">
        <title>Genome sequence of Leptolinea tardivitalis DSM 16556.</title>
        <authorList>
            <person name="Hemp J."/>
            <person name="Ward L.M."/>
            <person name="Pace L.A."/>
            <person name="Fischer W.W."/>
        </authorList>
    </citation>
    <scope>NUCLEOTIDE SEQUENCE [LARGE SCALE GENOMIC DNA]</scope>
    <source>
        <strain evidence="2 3">YMTK-2</strain>
    </source>
</reference>
<feature type="transmembrane region" description="Helical" evidence="1">
    <location>
        <begin position="172"/>
        <end position="193"/>
    </location>
</feature>
<feature type="transmembrane region" description="Helical" evidence="1">
    <location>
        <begin position="97"/>
        <end position="118"/>
    </location>
</feature>
<feature type="transmembrane region" description="Helical" evidence="1">
    <location>
        <begin position="20"/>
        <end position="38"/>
    </location>
</feature>
<dbReference type="EMBL" id="LGCK01000007">
    <property type="protein sequence ID" value="KPL73021.1"/>
    <property type="molecule type" value="Genomic_DNA"/>
</dbReference>
<gene>
    <name evidence="2" type="ORF">ADM99_08000</name>
</gene>
<dbReference type="AlphaFoldDB" id="A0A0P6XCR4"/>
<proteinExistence type="predicted"/>
<keyword evidence="3" id="KW-1185">Reference proteome</keyword>
<feature type="transmembrane region" description="Helical" evidence="1">
    <location>
        <begin position="124"/>
        <end position="142"/>
    </location>
</feature>
<sequence>MAIGIGTLFSNLGYFSINELIWPALMAGGGLIFLYYFVTSRGNWWAAIPGCVLLSVGITAALPWVAPGLDARLGGPVVLAGISLGFWLVFLRIPSNWWAIIPAGVMLTLASMTLLNSANGLETAGVFFIGLGLTFALVALLPGGALRMAWPWIPAGILLVMGFLFISSASRLATLVLPAAMIIAGVVLTLRAIRHH</sequence>
<keyword evidence="1" id="KW-0812">Transmembrane</keyword>
<evidence type="ECO:0000256" key="1">
    <source>
        <dbReference type="SAM" id="Phobius"/>
    </source>
</evidence>
<evidence type="ECO:0000313" key="2">
    <source>
        <dbReference type="EMBL" id="KPL73021.1"/>
    </source>
</evidence>
<evidence type="ECO:0008006" key="4">
    <source>
        <dbReference type="Google" id="ProtNLM"/>
    </source>
</evidence>
<feature type="transmembrane region" description="Helical" evidence="1">
    <location>
        <begin position="149"/>
        <end position="166"/>
    </location>
</feature>
<name>A0A0P6XCR4_9CHLR</name>
<evidence type="ECO:0000313" key="3">
    <source>
        <dbReference type="Proteomes" id="UP000050430"/>
    </source>
</evidence>
<feature type="transmembrane region" description="Helical" evidence="1">
    <location>
        <begin position="71"/>
        <end position="90"/>
    </location>
</feature>